<sequence>MFLFFNSPRKPVESSCFLPPDTLRLRRRDSAKMSSDAPEAVRPEYHPEEQYPQTFCSPDIRQPQYQHQQHHDGAATNKNGGITTSTIADDSPINEKSTVTGKVCGLPRQTFVFLVILAIVVVAAAVGGGVGGAMAVR</sequence>
<dbReference type="AlphaFoldDB" id="A0AAW0QJJ2"/>
<gene>
    <name evidence="3" type="ORF">PG999_010258</name>
</gene>
<feature type="compositionally biased region" description="Basic and acidic residues" evidence="1">
    <location>
        <begin position="39"/>
        <end position="49"/>
    </location>
</feature>
<comment type="caution">
    <text evidence="3">The sequence shown here is derived from an EMBL/GenBank/DDBJ whole genome shotgun (WGS) entry which is preliminary data.</text>
</comment>
<feature type="region of interest" description="Disordered" evidence="1">
    <location>
        <begin position="28"/>
        <end position="94"/>
    </location>
</feature>
<evidence type="ECO:0000313" key="4">
    <source>
        <dbReference type="Proteomes" id="UP001392437"/>
    </source>
</evidence>
<evidence type="ECO:0000313" key="3">
    <source>
        <dbReference type="EMBL" id="KAK8099884.1"/>
    </source>
</evidence>
<dbReference type="Proteomes" id="UP001392437">
    <property type="component" value="Unassembled WGS sequence"/>
</dbReference>
<feature type="transmembrane region" description="Helical" evidence="2">
    <location>
        <begin position="111"/>
        <end position="136"/>
    </location>
</feature>
<keyword evidence="2" id="KW-0812">Transmembrane</keyword>
<organism evidence="3 4">
    <name type="scientific">Apiospora kogelbergensis</name>
    <dbReference type="NCBI Taxonomy" id="1337665"/>
    <lineage>
        <taxon>Eukaryota</taxon>
        <taxon>Fungi</taxon>
        <taxon>Dikarya</taxon>
        <taxon>Ascomycota</taxon>
        <taxon>Pezizomycotina</taxon>
        <taxon>Sordariomycetes</taxon>
        <taxon>Xylariomycetidae</taxon>
        <taxon>Amphisphaeriales</taxon>
        <taxon>Apiosporaceae</taxon>
        <taxon>Apiospora</taxon>
    </lineage>
</organism>
<keyword evidence="2" id="KW-0472">Membrane</keyword>
<evidence type="ECO:0000256" key="1">
    <source>
        <dbReference type="SAM" id="MobiDB-lite"/>
    </source>
</evidence>
<name>A0AAW0QJJ2_9PEZI</name>
<evidence type="ECO:0000256" key="2">
    <source>
        <dbReference type="SAM" id="Phobius"/>
    </source>
</evidence>
<proteinExistence type="predicted"/>
<dbReference type="EMBL" id="JAQQWP010000009">
    <property type="protein sequence ID" value="KAK8099884.1"/>
    <property type="molecule type" value="Genomic_DNA"/>
</dbReference>
<keyword evidence="2" id="KW-1133">Transmembrane helix</keyword>
<feature type="compositionally biased region" description="Polar residues" evidence="1">
    <location>
        <begin position="76"/>
        <end position="94"/>
    </location>
</feature>
<accession>A0AAW0QJJ2</accession>
<keyword evidence="4" id="KW-1185">Reference proteome</keyword>
<reference evidence="3 4" key="1">
    <citation type="submission" date="2023-01" db="EMBL/GenBank/DDBJ databases">
        <title>Analysis of 21 Apiospora genomes using comparative genomics revels a genus with tremendous synthesis potential of carbohydrate active enzymes and secondary metabolites.</title>
        <authorList>
            <person name="Sorensen T."/>
        </authorList>
    </citation>
    <scope>NUCLEOTIDE SEQUENCE [LARGE SCALE GENOMIC DNA]</scope>
    <source>
        <strain evidence="3 4">CBS 117206</strain>
    </source>
</reference>
<protein>
    <submittedName>
        <fullName evidence="3">Uncharacterized protein</fullName>
    </submittedName>
</protein>